<feature type="compositionally biased region" description="Acidic residues" evidence="1">
    <location>
        <begin position="255"/>
        <end position="270"/>
    </location>
</feature>
<dbReference type="AlphaFoldDB" id="A0AA38X0N7"/>
<protein>
    <recommendedName>
        <fullName evidence="4">Myb-like domain-containing protein</fullName>
    </recommendedName>
</protein>
<feature type="compositionally biased region" description="Low complexity" evidence="1">
    <location>
        <begin position="229"/>
        <end position="238"/>
    </location>
</feature>
<proteinExistence type="predicted"/>
<organism evidence="2 3">
    <name type="scientific">Cladophialophora chaetospira</name>
    <dbReference type="NCBI Taxonomy" id="386627"/>
    <lineage>
        <taxon>Eukaryota</taxon>
        <taxon>Fungi</taxon>
        <taxon>Dikarya</taxon>
        <taxon>Ascomycota</taxon>
        <taxon>Pezizomycotina</taxon>
        <taxon>Eurotiomycetes</taxon>
        <taxon>Chaetothyriomycetidae</taxon>
        <taxon>Chaetothyriales</taxon>
        <taxon>Herpotrichiellaceae</taxon>
        <taxon>Cladophialophora</taxon>
    </lineage>
</organism>
<feature type="compositionally biased region" description="Basic residues" evidence="1">
    <location>
        <begin position="213"/>
        <end position="228"/>
    </location>
</feature>
<feature type="compositionally biased region" description="Acidic residues" evidence="1">
    <location>
        <begin position="290"/>
        <end position="302"/>
    </location>
</feature>
<evidence type="ECO:0008006" key="4">
    <source>
        <dbReference type="Google" id="ProtNLM"/>
    </source>
</evidence>
<gene>
    <name evidence="2" type="ORF">H2200_010750</name>
</gene>
<evidence type="ECO:0000313" key="2">
    <source>
        <dbReference type="EMBL" id="KAJ9604636.1"/>
    </source>
</evidence>
<feature type="compositionally biased region" description="Acidic residues" evidence="1">
    <location>
        <begin position="192"/>
        <end position="208"/>
    </location>
</feature>
<reference evidence="2" key="1">
    <citation type="submission" date="2022-10" db="EMBL/GenBank/DDBJ databases">
        <title>Culturing micro-colonial fungi from biological soil crusts in the Mojave desert and describing Neophaeococcomyces mojavensis, and introducing the new genera and species Taxawa tesnikishii.</title>
        <authorList>
            <person name="Kurbessoian T."/>
            <person name="Stajich J.E."/>
        </authorList>
    </citation>
    <scope>NUCLEOTIDE SEQUENCE</scope>
    <source>
        <strain evidence="2">TK_41</strain>
    </source>
</reference>
<comment type="caution">
    <text evidence="2">The sequence shown here is derived from an EMBL/GenBank/DDBJ whole genome shotgun (WGS) entry which is preliminary data.</text>
</comment>
<dbReference type="EMBL" id="JAPDRK010000018">
    <property type="protein sequence ID" value="KAJ9604636.1"/>
    <property type="molecule type" value="Genomic_DNA"/>
</dbReference>
<dbReference type="Proteomes" id="UP001172673">
    <property type="component" value="Unassembled WGS sequence"/>
</dbReference>
<feature type="region of interest" description="Disordered" evidence="1">
    <location>
        <begin position="107"/>
        <end position="341"/>
    </location>
</feature>
<keyword evidence="3" id="KW-1185">Reference proteome</keyword>
<evidence type="ECO:0000313" key="3">
    <source>
        <dbReference type="Proteomes" id="UP001172673"/>
    </source>
</evidence>
<feature type="compositionally biased region" description="Acidic residues" evidence="1">
    <location>
        <begin position="315"/>
        <end position="330"/>
    </location>
</feature>
<accession>A0AA38X0N7</accession>
<feature type="compositionally biased region" description="Basic residues" evidence="1">
    <location>
        <begin position="173"/>
        <end position="189"/>
    </location>
</feature>
<sequence>MPERKTPRRSPAKTRTLNRWDDDLDKGLMLSIQYACSEAGLKIPWARVAEIMGPTFTDGAIVQHLAKLRNLMMAAGIPVPPSVKRGMVTKSPSKIYGSAANSRIKLEPIEPLFPNGTSSTTIKEEEDTEPALSVYHRTKSAGSKVKEAVNDDTELPDSTQTEAADEEQARSSVKSRARAKPKSRNRRRGNMSDEDDEEPIPELYDSESEYSVPKKRRRTAAKSRRRTPASKGPAAAAALTESESEVTLPVRVQGEQDDDNVAIKIEEEESGPATRTRGVKRDYSQMAEPSSEEINGEEEQQEETLNTVDDVREDQAEEGATEAVDVDDGSESEKADTEVDAVENDAEVVGEADNDFADTGDTAMTQAEAQDHTDAPMQSAKVNTAYGQLKVDTDLASIMNQQYSPVTTGYGNSFGRVDYLNSGNPFSGNQFAFNNNPMMNFMPQANGYNRHLSSLSSYSPAADSSTNSSMNTGFGVGFSGLPAMSNDNFLSSFNFGNDGSGGMVNEQNPANGMLDGDVFFTQDGDYGVDA</sequence>
<name>A0AA38X0N7_9EURO</name>
<evidence type="ECO:0000256" key="1">
    <source>
        <dbReference type="SAM" id="MobiDB-lite"/>
    </source>
</evidence>